<dbReference type="EMBL" id="KU963252">
    <property type="protein sequence ID" value="AMS02956.1"/>
    <property type="molecule type" value="Genomic_DNA"/>
</dbReference>
<sequence length="102" mass="10973">MRIETTTSARDHGINDAEIRIVVSYPALQVPIAARRAGAAPVLFIGPAGANEPYIEVIADLADASVAVVFHAMMLRRQLVASLGLTALLPKNIYGPQRPQRK</sequence>
<reference evidence="1" key="1">
    <citation type="submission" date="2018-02" db="EMBL/GenBank/DDBJ databases">
        <authorList>
            <person name="Arnold Z.M."/>
            <person name="Basina A."/>
            <person name="Iyer A.M."/>
            <person name="Stoner T.H."/>
            <person name="Kasturiarachi N.S."/>
            <person name="Pressimone C.A."/>
            <person name="Schiebel J.G."/>
            <person name="Furbee E.C."/>
            <person name="Grubb S.R."/>
            <person name="Warner M.H."/>
            <person name="Montgomery M.T."/>
            <person name="Garlena R.A."/>
            <person name="Russell D.A."/>
            <person name="Pope W.H."/>
            <person name="Jacobs-Sera D."/>
            <person name="Hendrix R.W."/>
            <person name="Hatfull G.F."/>
        </authorList>
    </citation>
    <scope>NUCLEOTIDE SEQUENCE</scope>
</reference>
<accession>A0A142KA23</accession>
<evidence type="ECO:0008006" key="3">
    <source>
        <dbReference type="Google" id="ProtNLM"/>
    </source>
</evidence>
<protein>
    <recommendedName>
        <fullName evidence="3">BrnT-like toxin</fullName>
    </recommendedName>
</protein>
<name>A0A142KA23_9CAUD</name>
<evidence type="ECO:0000313" key="1">
    <source>
        <dbReference type="EMBL" id="AMS02956.1"/>
    </source>
</evidence>
<keyword evidence="2" id="KW-1185">Reference proteome</keyword>
<dbReference type="OrthoDB" id="27842at10239"/>
<dbReference type="KEGG" id="vg:29124565"/>
<evidence type="ECO:0000313" key="2">
    <source>
        <dbReference type="Proteomes" id="UP000204094"/>
    </source>
</evidence>
<gene>
    <name evidence="1" type="primary">35</name>
    <name evidence="1" type="ORF">SEA_SCHNABELTIER_35</name>
</gene>
<dbReference type="Proteomes" id="UP000204094">
    <property type="component" value="Segment"/>
</dbReference>
<proteinExistence type="predicted"/>
<organism evidence="1 2">
    <name type="scientific">Gordonia phage Schnabeltier</name>
    <dbReference type="NCBI Taxonomy" id="1821561"/>
    <lineage>
        <taxon>Viruses</taxon>
        <taxon>Duplodnaviria</taxon>
        <taxon>Heunggongvirae</taxon>
        <taxon>Uroviricota</taxon>
        <taxon>Caudoviricetes</taxon>
        <taxon>Schnabeltiervirus</taxon>
        <taxon>Schnabeltiervirus schnabeltier</taxon>
    </lineage>
</organism>
<dbReference type="GeneID" id="29124565"/>
<dbReference type="RefSeq" id="YP_009303418.1">
    <property type="nucleotide sequence ID" value="NC_031255.2"/>
</dbReference>